<sequence length="160" mass="17986">MQGNQNVIECLNTGLTIELTAINQYFIHSKMCRDWGFNKLADYFYKESIEEMQHADAIIDRILYLEGVPAIARYDVVKVGQTVEEQLTNNLSLEYSAVATYNDAVLVAVEAKDVGSKELMERMVVESEESVDWGETQLELIKQVGIQNYLAAQMGAPVAE</sequence>
<dbReference type="PROSITE" id="PS00549">
    <property type="entry name" value="BACTERIOFERRITIN"/>
    <property type="match status" value="1"/>
</dbReference>
<dbReference type="CDD" id="cd00907">
    <property type="entry name" value="Bacterioferritin"/>
    <property type="match status" value="1"/>
</dbReference>
<dbReference type="EC" id="1.16.3.1" evidence="6"/>
<dbReference type="AlphaFoldDB" id="A0A3B1E0R9"/>
<keyword evidence="1" id="KW-0409">Iron storage</keyword>
<dbReference type="GO" id="GO:0006879">
    <property type="term" value="P:intracellular iron ion homeostasis"/>
    <property type="evidence" value="ECO:0007669"/>
    <property type="project" value="UniProtKB-KW"/>
</dbReference>
<dbReference type="SUPFAM" id="SSF47240">
    <property type="entry name" value="Ferritin-like"/>
    <property type="match status" value="1"/>
</dbReference>
<evidence type="ECO:0000256" key="1">
    <source>
        <dbReference type="ARBA" id="ARBA00022434"/>
    </source>
</evidence>
<evidence type="ECO:0000256" key="3">
    <source>
        <dbReference type="ARBA" id="ARBA00022723"/>
    </source>
</evidence>
<dbReference type="InterPro" id="IPR009040">
    <property type="entry name" value="Ferritin-like_diiron"/>
</dbReference>
<dbReference type="InterPro" id="IPR008331">
    <property type="entry name" value="Ferritin_DPS_dom"/>
</dbReference>
<dbReference type="GO" id="GO:0008199">
    <property type="term" value="F:ferric iron binding"/>
    <property type="evidence" value="ECO:0007669"/>
    <property type="project" value="InterPro"/>
</dbReference>
<dbReference type="NCBIfam" id="TIGR00754">
    <property type="entry name" value="bfr"/>
    <property type="match status" value="1"/>
</dbReference>
<dbReference type="PROSITE" id="PS50905">
    <property type="entry name" value="FERRITIN_LIKE"/>
    <property type="match status" value="1"/>
</dbReference>
<keyword evidence="3" id="KW-0479">Metal-binding</keyword>
<dbReference type="InterPro" id="IPR009078">
    <property type="entry name" value="Ferritin-like_SF"/>
</dbReference>
<dbReference type="GO" id="GO:0005829">
    <property type="term" value="C:cytosol"/>
    <property type="evidence" value="ECO:0007669"/>
    <property type="project" value="TreeGrafter"/>
</dbReference>
<dbReference type="PIRSF" id="PIRSF002560">
    <property type="entry name" value="Bacterioferritin"/>
    <property type="match status" value="1"/>
</dbReference>
<dbReference type="GO" id="GO:0020037">
    <property type="term" value="F:heme binding"/>
    <property type="evidence" value="ECO:0007669"/>
    <property type="project" value="TreeGrafter"/>
</dbReference>
<dbReference type="PANTHER" id="PTHR30295:SF0">
    <property type="entry name" value="BACTERIOFERRITIN"/>
    <property type="match status" value="1"/>
</dbReference>
<proteinExistence type="predicted"/>
<reference evidence="6" key="1">
    <citation type="submission" date="2018-06" db="EMBL/GenBank/DDBJ databases">
        <authorList>
            <person name="Zhirakovskaya E."/>
        </authorList>
    </citation>
    <scope>NUCLEOTIDE SEQUENCE</scope>
</reference>
<dbReference type="PANTHER" id="PTHR30295">
    <property type="entry name" value="BACTERIOFERRITIN"/>
    <property type="match status" value="1"/>
</dbReference>
<name>A0A3B1E0R9_9ZZZZ</name>
<dbReference type="GO" id="GO:0006826">
    <property type="term" value="P:iron ion transport"/>
    <property type="evidence" value="ECO:0007669"/>
    <property type="project" value="InterPro"/>
</dbReference>
<dbReference type="PRINTS" id="PR00601">
    <property type="entry name" value="BACFERRITIN"/>
</dbReference>
<accession>A0A3B1E0R9</accession>
<evidence type="ECO:0000256" key="4">
    <source>
        <dbReference type="ARBA" id="ARBA00023004"/>
    </source>
</evidence>
<protein>
    <submittedName>
        <fullName evidence="6">Bacterioferritin</fullName>
        <ecNumber evidence="6">1.16.3.1</ecNumber>
    </submittedName>
</protein>
<keyword evidence="4" id="KW-0408">Iron</keyword>
<organism evidence="6">
    <name type="scientific">hydrothermal vent metagenome</name>
    <dbReference type="NCBI Taxonomy" id="652676"/>
    <lineage>
        <taxon>unclassified sequences</taxon>
        <taxon>metagenomes</taxon>
        <taxon>ecological metagenomes</taxon>
    </lineage>
</organism>
<dbReference type="InterPro" id="IPR012347">
    <property type="entry name" value="Ferritin-like"/>
</dbReference>
<dbReference type="Gene3D" id="1.20.1260.10">
    <property type="match status" value="1"/>
</dbReference>
<dbReference type="EMBL" id="UOGL01000586">
    <property type="protein sequence ID" value="VAX41790.1"/>
    <property type="molecule type" value="Genomic_DNA"/>
</dbReference>
<dbReference type="Pfam" id="PF00210">
    <property type="entry name" value="Ferritin"/>
    <property type="match status" value="1"/>
</dbReference>
<feature type="domain" description="Ferritin-like diiron" evidence="5">
    <location>
        <begin position="1"/>
        <end position="145"/>
    </location>
</feature>
<evidence type="ECO:0000259" key="5">
    <source>
        <dbReference type="PROSITE" id="PS50905"/>
    </source>
</evidence>
<gene>
    <name evidence="6" type="ORF">MNBD_PLANCTO02-75</name>
</gene>
<keyword evidence="6" id="KW-0560">Oxidoreductase</keyword>
<dbReference type="GO" id="GO:0004322">
    <property type="term" value="F:ferroxidase activity"/>
    <property type="evidence" value="ECO:0007669"/>
    <property type="project" value="UniProtKB-EC"/>
</dbReference>
<dbReference type="InterPro" id="IPR002024">
    <property type="entry name" value="Bacterioferritin"/>
</dbReference>
<evidence type="ECO:0000313" key="6">
    <source>
        <dbReference type="EMBL" id="VAX41790.1"/>
    </source>
</evidence>
<evidence type="ECO:0000256" key="2">
    <source>
        <dbReference type="ARBA" id="ARBA00022617"/>
    </source>
</evidence>
<keyword evidence="2" id="KW-0349">Heme</keyword>